<dbReference type="PANTHER" id="PTHR31286:SF99">
    <property type="entry name" value="DUF4283 DOMAIN-CONTAINING PROTEIN"/>
    <property type="match status" value="1"/>
</dbReference>
<organism evidence="1 2">
    <name type="scientific">Herrania umbratica</name>
    <dbReference type="NCBI Taxonomy" id="108875"/>
    <lineage>
        <taxon>Eukaryota</taxon>
        <taxon>Viridiplantae</taxon>
        <taxon>Streptophyta</taxon>
        <taxon>Embryophyta</taxon>
        <taxon>Tracheophyta</taxon>
        <taxon>Spermatophyta</taxon>
        <taxon>Magnoliopsida</taxon>
        <taxon>eudicotyledons</taxon>
        <taxon>Gunneridae</taxon>
        <taxon>Pentapetalae</taxon>
        <taxon>rosids</taxon>
        <taxon>malvids</taxon>
        <taxon>Malvales</taxon>
        <taxon>Malvaceae</taxon>
        <taxon>Byttnerioideae</taxon>
        <taxon>Herrania</taxon>
    </lineage>
</organism>
<dbReference type="OrthoDB" id="1926761at2759"/>
<sequence length="152" mass="17886">MPLEYYDYDVLAKIGNELGRILKINRTAYQATRRKFARMCVEIDLNKPLVPKIFIGGRWQKVEYERLRILCFHFGKFGHNINSCEQRLRLVATKDYRRGPSTKVKVGKQEDTTTARRQSRSHFVMLEHDTDIQDDREIVLETLELQVSDPKA</sequence>
<dbReference type="GeneID" id="110410309"/>
<gene>
    <name evidence="2" type="primary">LOC110410309</name>
</gene>
<keyword evidence="1" id="KW-1185">Reference proteome</keyword>
<name>A0A6J0ZLE4_9ROSI</name>
<dbReference type="PANTHER" id="PTHR31286">
    <property type="entry name" value="GLYCINE-RICH CELL WALL STRUCTURAL PROTEIN 1.8-LIKE"/>
    <property type="match status" value="1"/>
</dbReference>
<dbReference type="Proteomes" id="UP000504621">
    <property type="component" value="Unplaced"/>
</dbReference>
<accession>A0A6J0ZLE4</accession>
<evidence type="ECO:0000313" key="1">
    <source>
        <dbReference type="Proteomes" id="UP000504621"/>
    </source>
</evidence>
<protein>
    <submittedName>
        <fullName evidence="2">Uncharacterized protein LOC110410309</fullName>
    </submittedName>
</protein>
<proteinExistence type="predicted"/>
<reference evidence="2" key="1">
    <citation type="submission" date="2025-08" db="UniProtKB">
        <authorList>
            <consortium name="RefSeq"/>
        </authorList>
    </citation>
    <scope>IDENTIFICATION</scope>
    <source>
        <tissue evidence="2">Leaf</tissue>
    </source>
</reference>
<dbReference type="RefSeq" id="XP_021275621.1">
    <property type="nucleotide sequence ID" value="XM_021419946.1"/>
</dbReference>
<dbReference type="InterPro" id="IPR040256">
    <property type="entry name" value="At4g02000-like"/>
</dbReference>
<dbReference type="AlphaFoldDB" id="A0A6J0ZLE4"/>
<evidence type="ECO:0000313" key="2">
    <source>
        <dbReference type="RefSeq" id="XP_021275621.1"/>
    </source>
</evidence>